<evidence type="ECO:0000313" key="2">
    <source>
        <dbReference type="EnsemblPlants" id="Kaladp0053s0110.1.v1.1.CDS.1"/>
    </source>
</evidence>
<accession>A0A7N0U2E9</accession>
<evidence type="ECO:0000256" key="1">
    <source>
        <dbReference type="SAM" id="MobiDB-lite"/>
    </source>
</evidence>
<keyword evidence="3" id="KW-1185">Reference proteome</keyword>
<feature type="compositionally biased region" description="Basic and acidic residues" evidence="1">
    <location>
        <begin position="1"/>
        <end position="15"/>
    </location>
</feature>
<dbReference type="AlphaFoldDB" id="A0A7N0U2E9"/>
<organism evidence="2 3">
    <name type="scientific">Kalanchoe fedtschenkoi</name>
    <name type="common">Lavender scallops</name>
    <name type="synonym">South American air plant</name>
    <dbReference type="NCBI Taxonomy" id="63787"/>
    <lineage>
        <taxon>Eukaryota</taxon>
        <taxon>Viridiplantae</taxon>
        <taxon>Streptophyta</taxon>
        <taxon>Embryophyta</taxon>
        <taxon>Tracheophyta</taxon>
        <taxon>Spermatophyta</taxon>
        <taxon>Magnoliopsida</taxon>
        <taxon>eudicotyledons</taxon>
        <taxon>Gunneridae</taxon>
        <taxon>Pentapetalae</taxon>
        <taxon>Saxifragales</taxon>
        <taxon>Crassulaceae</taxon>
        <taxon>Kalanchoe</taxon>
    </lineage>
</organism>
<dbReference type="Gramene" id="Kaladp0053s0110.1.v1.1">
    <property type="protein sequence ID" value="Kaladp0053s0110.1.v1.1.CDS.1"/>
    <property type="gene ID" value="Kaladp0053s0110.v1.1"/>
</dbReference>
<dbReference type="Proteomes" id="UP000594263">
    <property type="component" value="Unplaced"/>
</dbReference>
<reference evidence="2" key="1">
    <citation type="submission" date="2021-01" db="UniProtKB">
        <authorList>
            <consortium name="EnsemblPlants"/>
        </authorList>
    </citation>
    <scope>IDENTIFICATION</scope>
</reference>
<dbReference type="EnsemblPlants" id="Kaladp0053s0110.1.v1.1">
    <property type="protein sequence ID" value="Kaladp0053s0110.1.v1.1.CDS.1"/>
    <property type="gene ID" value="Kaladp0053s0110.v1.1"/>
</dbReference>
<evidence type="ECO:0000313" key="3">
    <source>
        <dbReference type="Proteomes" id="UP000594263"/>
    </source>
</evidence>
<protein>
    <submittedName>
        <fullName evidence="2">Uncharacterized protein</fullName>
    </submittedName>
</protein>
<sequence>MVTEMKKLQTSELRRRTSRSRTVSTGGQEHLINEAIYMNMSALVRQLTLSGSGASSIFFSGSGASSIFFSTLTSEASSVP</sequence>
<name>A0A7N0U2E9_KALFE</name>
<proteinExistence type="predicted"/>
<feature type="region of interest" description="Disordered" evidence="1">
    <location>
        <begin position="1"/>
        <end position="25"/>
    </location>
</feature>